<dbReference type="PANTHER" id="PTHR23517:SF3">
    <property type="entry name" value="INTEGRAL MEMBRANE TRANSPORT PROTEIN"/>
    <property type="match status" value="1"/>
</dbReference>
<dbReference type="GO" id="GO:0022857">
    <property type="term" value="F:transmembrane transporter activity"/>
    <property type="evidence" value="ECO:0007669"/>
    <property type="project" value="InterPro"/>
</dbReference>
<sequence length="416" mass="42876">MPAGQKLSAPAKASGIRSHVVPHPGVSNVTETTRDDGRTYATRMLLAVSLGWAVLQMGRFLLSPLLPAIISDLGITEATAGLTLAAFQGVYALTQYPGGEYSDNWNRTTLILPGLAILVVGFLLFGVATSLAIFVVAAVVVGLGKGLFAIPSRALVSDLFTARRGRALGIYAAGTDVGGLLASGIAVLALTYATWRTPFLPVAVILAVVTVLYAVWTRETFRVGSSSLDAVSTVRRLVASSEQRGTLLAFSLFYFMVGGFINFFPTYLARAHEFSDGQASATFAVVFLVGLAVKPLAGGLGDRYSRRSIAVGGLLLAAVALAGLTLATSTVGLLAATVVAAAGYKTGFPLADAIIMDDAPADGMGADLGAARALFLGANALGPAYVGVVVTYASYAYAFGGLVVCLLVAAMLLLRG</sequence>
<dbReference type="HOGENOM" id="CLU_001265_5_14_2"/>
<keyword evidence="5 7" id="KW-1133">Transmembrane helix</keyword>
<feature type="transmembrane region" description="Helical" evidence="7">
    <location>
        <begin position="395"/>
        <end position="414"/>
    </location>
</feature>
<feature type="transmembrane region" description="Helical" evidence="7">
    <location>
        <begin position="131"/>
        <end position="156"/>
    </location>
</feature>
<dbReference type="Gene3D" id="1.20.1250.20">
    <property type="entry name" value="MFS general substrate transporter like domains"/>
    <property type="match status" value="2"/>
</dbReference>
<dbReference type="InterPro" id="IPR036259">
    <property type="entry name" value="MFS_trans_sf"/>
</dbReference>
<evidence type="ECO:0000256" key="3">
    <source>
        <dbReference type="ARBA" id="ARBA00022475"/>
    </source>
</evidence>
<dbReference type="KEGG" id="hbo:Hbor_37290"/>
<feature type="transmembrane region" description="Helical" evidence="7">
    <location>
        <begin position="245"/>
        <end position="267"/>
    </location>
</feature>
<dbReference type="Pfam" id="PF07690">
    <property type="entry name" value="MFS_1"/>
    <property type="match status" value="1"/>
</dbReference>
<keyword evidence="10" id="KW-1185">Reference proteome</keyword>
<evidence type="ECO:0000256" key="1">
    <source>
        <dbReference type="ARBA" id="ARBA00004651"/>
    </source>
</evidence>
<dbReference type="EMBL" id="CP001694">
    <property type="protein sequence ID" value="ADQ69435.1"/>
    <property type="molecule type" value="Genomic_DNA"/>
</dbReference>
<protein>
    <submittedName>
        <fullName evidence="9">Arabinose efflux permease family protein</fullName>
    </submittedName>
</protein>
<dbReference type="PROSITE" id="PS50850">
    <property type="entry name" value="MFS"/>
    <property type="match status" value="1"/>
</dbReference>
<feature type="transmembrane region" description="Helical" evidence="7">
    <location>
        <begin position="105"/>
        <end position="125"/>
    </location>
</feature>
<evidence type="ECO:0000256" key="7">
    <source>
        <dbReference type="SAM" id="Phobius"/>
    </source>
</evidence>
<dbReference type="InterPro" id="IPR050171">
    <property type="entry name" value="MFS_Transporters"/>
</dbReference>
<evidence type="ECO:0000256" key="5">
    <source>
        <dbReference type="ARBA" id="ARBA00022989"/>
    </source>
</evidence>
<organism evidence="9 10">
    <name type="scientific">Halogeometricum borinquense (strain ATCC 700274 / DSM 11551 / JCM 10706 / KCTC 4070 / PR3)</name>
    <dbReference type="NCBI Taxonomy" id="469382"/>
    <lineage>
        <taxon>Archaea</taxon>
        <taxon>Methanobacteriati</taxon>
        <taxon>Methanobacteriota</taxon>
        <taxon>Stenosarchaea group</taxon>
        <taxon>Halobacteria</taxon>
        <taxon>Halobacteriales</taxon>
        <taxon>Haloferacaceae</taxon>
        <taxon>Halogeometricum</taxon>
    </lineage>
</organism>
<keyword evidence="2" id="KW-0813">Transport</keyword>
<dbReference type="PANTHER" id="PTHR23517">
    <property type="entry name" value="RESISTANCE PROTEIN MDTM, PUTATIVE-RELATED-RELATED"/>
    <property type="match status" value="1"/>
</dbReference>
<comment type="subcellular location">
    <subcellularLocation>
        <location evidence="1">Cell membrane</location>
        <topology evidence="1">Multi-pass membrane protein</topology>
    </subcellularLocation>
</comment>
<feature type="transmembrane region" description="Helical" evidence="7">
    <location>
        <begin position="279"/>
        <end position="297"/>
    </location>
</feature>
<reference evidence="10" key="1">
    <citation type="journal article" date="2009" name="Stand. Genomic Sci.">
        <title>Complete genome sequence of Halogeometricum borinquense type strain (PR3).</title>
        <authorList>
            <person name="Malfatti S."/>
            <person name="Tindall B.J."/>
            <person name="Schneider S."/>
            <person name="Fahnrich R."/>
            <person name="Lapidus A."/>
            <person name="Labuttii K."/>
            <person name="Copeland A."/>
            <person name="Glavina Del Rio T."/>
            <person name="Nolan M."/>
            <person name="Chen F."/>
            <person name="Lucas S."/>
            <person name="Tice H."/>
            <person name="Cheng J.F."/>
            <person name="Bruce D."/>
            <person name="Goodwin L."/>
            <person name="Pitluck S."/>
            <person name="Anderson I."/>
            <person name="Pati A."/>
            <person name="Ivanova N."/>
            <person name="Mavromatis K."/>
            <person name="Chen A."/>
            <person name="Palaniappan K."/>
            <person name="D'haeseleer P."/>
            <person name="Goker M."/>
            <person name="Bristow J."/>
            <person name="Eisen J.A."/>
            <person name="Markowitz V."/>
            <person name="Hugenholtz P."/>
            <person name="Kyrpides N.C."/>
            <person name="Klenk H.P."/>
            <person name="Chain P."/>
        </authorList>
    </citation>
    <scope>NUCLEOTIDE SEQUENCE [LARGE SCALE GENOMIC DNA]</scope>
    <source>
        <strain evidence="10">ATCC 700274 / DSM 11551 / JCM 10706 / KCTC 4070 / PR3</strain>
        <plasmid evidence="10">pHBOR04</plasmid>
    </source>
</reference>
<dbReference type="AlphaFoldDB" id="E4NWL5"/>
<accession>E4NWL5</accession>
<gene>
    <name evidence="9" type="ordered locus">Hbor_37290</name>
</gene>
<keyword evidence="9" id="KW-0614">Plasmid</keyword>
<name>E4NWL5_HALBP</name>
<evidence type="ECO:0000256" key="4">
    <source>
        <dbReference type="ARBA" id="ARBA00022692"/>
    </source>
</evidence>
<keyword evidence="3" id="KW-1003">Cell membrane</keyword>
<keyword evidence="6 7" id="KW-0472">Membrane</keyword>
<evidence type="ECO:0000313" key="9">
    <source>
        <dbReference type="EMBL" id="ADQ69435.1"/>
    </source>
</evidence>
<evidence type="ECO:0000256" key="2">
    <source>
        <dbReference type="ARBA" id="ARBA00022448"/>
    </source>
</evidence>
<dbReference type="SUPFAM" id="SSF103473">
    <property type="entry name" value="MFS general substrate transporter"/>
    <property type="match status" value="1"/>
</dbReference>
<feature type="transmembrane region" description="Helical" evidence="7">
    <location>
        <begin position="168"/>
        <end position="193"/>
    </location>
</feature>
<proteinExistence type="predicted"/>
<dbReference type="GO" id="GO:0005886">
    <property type="term" value="C:plasma membrane"/>
    <property type="evidence" value="ECO:0007669"/>
    <property type="project" value="UniProtKB-SubCell"/>
</dbReference>
<evidence type="ECO:0000256" key="6">
    <source>
        <dbReference type="ARBA" id="ARBA00023136"/>
    </source>
</evidence>
<evidence type="ECO:0000259" key="8">
    <source>
        <dbReference type="PROSITE" id="PS50850"/>
    </source>
</evidence>
<geneLocation type="plasmid" evidence="9 10">
    <name>pHBOR04</name>
</geneLocation>
<feature type="domain" description="Major facilitator superfamily (MFS) profile" evidence="8">
    <location>
        <begin position="44"/>
        <end position="416"/>
    </location>
</feature>
<keyword evidence="4 7" id="KW-0812">Transmembrane</keyword>
<evidence type="ECO:0000313" key="10">
    <source>
        <dbReference type="Proteomes" id="UP000006663"/>
    </source>
</evidence>
<dbReference type="InterPro" id="IPR011701">
    <property type="entry name" value="MFS"/>
</dbReference>
<dbReference type="InterPro" id="IPR020846">
    <property type="entry name" value="MFS_dom"/>
</dbReference>
<dbReference type="Proteomes" id="UP000006663">
    <property type="component" value="Plasmid pHBOR04"/>
</dbReference>
<feature type="transmembrane region" description="Helical" evidence="7">
    <location>
        <begin position="309"/>
        <end position="342"/>
    </location>
</feature>
<feature type="transmembrane region" description="Helical" evidence="7">
    <location>
        <begin position="199"/>
        <end position="216"/>
    </location>
</feature>